<evidence type="ECO:0000313" key="2">
    <source>
        <dbReference type="EMBL" id="MBH8575177.1"/>
    </source>
</evidence>
<evidence type="ECO:0000313" key="3">
    <source>
        <dbReference type="Proteomes" id="UP000662314"/>
    </source>
</evidence>
<keyword evidence="1" id="KW-0472">Membrane</keyword>
<name>A0A8J7ID96_9NOST</name>
<proteinExistence type="predicted"/>
<evidence type="ECO:0000256" key="1">
    <source>
        <dbReference type="SAM" id="Phobius"/>
    </source>
</evidence>
<gene>
    <name evidence="2" type="ORF">I8752_19585</name>
</gene>
<accession>A0A8J7ID96</accession>
<dbReference type="RefSeq" id="WP_214433971.1">
    <property type="nucleotide sequence ID" value="NZ_CAWPUQ010000012.1"/>
</dbReference>
<keyword evidence="1" id="KW-1133">Transmembrane helix</keyword>
<feature type="transmembrane region" description="Helical" evidence="1">
    <location>
        <begin position="45"/>
        <end position="63"/>
    </location>
</feature>
<dbReference type="EMBL" id="JAECZA010000109">
    <property type="protein sequence ID" value="MBH8575177.1"/>
    <property type="molecule type" value="Genomic_DNA"/>
</dbReference>
<sequence length="88" mass="9599">MAWKPPRLHWLGYTDKTHLPLGNAKSERGFQNLGFSLVRVGGEGVAFLVSPLVVLALCVVRVASGKVVLARALATQERHPKGGSRRLR</sequence>
<protein>
    <submittedName>
        <fullName evidence="2">Uncharacterized protein</fullName>
    </submittedName>
</protein>
<dbReference type="AlphaFoldDB" id="A0A8J7ID96"/>
<dbReference type="Proteomes" id="UP000662314">
    <property type="component" value="Unassembled WGS sequence"/>
</dbReference>
<keyword evidence="3" id="KW-1185">Reference proteome</keyword>
<comment type="caution">
    <text evidence="2">The sequence shown here is derived from an EMBL/GenBank/DDBJ whole genome shotgun (WGS) entry which is preliminary data.</text>
</comment>
<organism evidence="2 3">
    <name type="scientific">Dendronalium phyllosphericum CENA369</name>
    <dbReference type="NCBI Taxonomy" id="1725256"/>
    <lineage>
        <taxon>Bacteria</taxon>
        <taxon>Bacillati</taxon>
        <taxon>Cyanobacteriota</taxon>
        <taxon>Cyanophyceae</taxon>
        <taxon>Nostocales</taxon>
        <taxon>Nostocaceae</taxon>
        <taxon>Dendronalium</taxon>
        <taxon>Dendronalium phyllosphericum</taxon>
    </lineage>
</organism>
<keyword evidence="1" id="KW-0812">Transmembrane</keyword>
<reference evidence="2 3" key="1">
    <citation type="journal article" date="2021" name="Int. J. Syst. Evol. Microbiol.">
        <title>Amazonocrinis nigriterrae gen. nov., sp. nov., Atlanticothrix silvestris gen. nov., sp. nov. and Dendronalium phyllosphericum gen. nov., sp. nov., nostocacean cyanobacteria from Brazilian environments.</title>
        <authorList>
            <person name="Alvarenga D.O."/>
            <person name="Andreote A.P.D."/>
            <person name="Branco L.H.Z."/>
            <person name="Delbaje E."/>
            <person name="Cruz R.B."/>
            <person name="Varani A.M."/>
            <person name="Fiore M.F."/>
        </authorList>
    </citation>
    <scope>NUCLEOTIDE SEQUENCE [LARGE SCALE GENOMIC DNA]</scope>
    <source>
        <strain evidence="2 3">CENA369</strain>
    </source>
</reference>